<sequence>MASPENVILVHEISKLKTKEELWNPYEWYRLMRDNHPVHYDEEQDVWNV</sequence>
<proteinExistence type="predicted"/>
<gene>
    <name evidence="1" type="ORF">FC695_29145</name>
</gene>
<dbReference type="AlphaFoldDB" id="A0A9X9A3Q9"/>
<evidence type="ECO:0000313" key="1">
    <source>
        <dbReference type="EMBL" id="TKI94094.1"/>
    </source>
</evidence>
<evidence type="ECO:0000313" key="2">
    <source>
        <dbReference type="Proteomes" id="UP000308444"/>
    </source>
</evidence>
<protein>
    <submittedName>
        <fullName evidence="1">Cytochrome P450</fullName>
    </submittedName>
</protein>
<reference evidence="1 2" key="1">
    <citation type="journal article" date="2019" name="Environ. Microbiol.">
        <title>An active ?-lactamase is a part of an orchestrated cell wall stress resistance network of Bacillus subtilis and related rhizosphere species.</title>
        <authorList>
            <person name="Bucher T."/>
            <person name="Keren-Paz A."/>
            <person name="Hausser J."/>
            <person name="Olender T."/>
            <person name="Cytryn E."/>
            <person name="Kolodkin-Gal I."/>
        </authorList>
    </citation>
    <scope>NUCLEOTIDE SEQUENCE [LARGE SCALE GENOMIC DNA]</scope>
    <source>
        <strain evidence="1 2">I32</strain>
    </source>
</reference>
<organism evidence="1 2">
    <name type="scientific">Bacillus cereus</name>
    <dbReference type="NCBI Taxonomy" id="1396"/>
    <lineage>
        <taxon>Bacteria</taxon>
        <taxon>Bacillati</taxon>
        <taxon>Bacillota</taxon>
        <taxon>Bacilli</taxon>
        <taxon>Bacillales</taxon>
        <taxon>Bacillaceae</taxon>
        <taxon>Bacillus</taxon>
        <taxon>Bacillus cereus group</taxon>
    </lineage>
</organism>
<accession>A0A9X9A3Q9</accession>
<dbReference type="Proteomes" id="UP000308444">
    <property type="component" value="Unassembled WGS sequence"/>
</dbReference>
<comment type="caution">
    <text evidence="1">The sequence shown here is derived from an EMBL/GenBank/DDBJ whole genome shotgun (WGS) entry which is preliminary data.</text>
</comment>
<feature type="non-terminal residue" evidence="1">
    <location>
        <position position="49"/>
    </location>
</feature>
<name>A0A9X9A3Q9_BACCE</name>
<dbReference type="EMBL" id="SZOH01002598">
    <property type="protein sequence ID" value="TKI94094.1"/>
    <property type="molecule type" value="Genomic_DNA"/>
</dbReference>